<reference evidence="2 3" key="1">
    <citation type="submission" date="2019-04" db="EMBL/GenBank/DDBJ databases">
        <title>High contiguity whole genome sequence and gene annotation resource for two Venturia nashicola isolates.</title>
        <authorList>
            <person name="Prokchorchik M."/>
            <person name="Won K."/>
            <person name="Lee Y."/>
            <person name="Choi E.D."/>
            <person name="Segonzac C."/>
            <person name="Sohn K.H."/>
        </authorList>
    </citation>
    <scope>NUCLEOTIDE SEQUENCE [LARGE SCALE GENOMIC DNA]</scope>
    <source>
        <strain evidence="2 3">PRI2</strain>
    </source>
</reference>
<sequence length="493" mass="55501">MAATWSSSTAQPIQGWQQGQYFTSSPFFSHFLHRGKQQPGQSTSYYSETMRGSYQSTQSLETLQFQDELSELMMGDSNGGEMQSIPDPFAPETPHNSFQWSGEASWCGDIVNPSLDGSNLTISDYAMSSLDSTAPSPQEPTSPEACPWRFYQAEPHIRRDSMDEIVPHGFPEAYSQYSNYEISSQPSNMTQGCEDPKANPNHVPDLTSQCQFNTTTFPLGDFRPAWSVSPDVDRPSHDDADSPFHKFRCFPEGTRPVTTARAEQDKLIVEGKRRNMSYKEIKEYYRIDGAVSTLRGRYRAAVKPKNQRVRKPEWKPKDLKLLVYFVNQRIGQGKFRKLKNLQPVDYLYIPWKSVVQDIVNNGGSYHFGPSAAKKRFVDLVAADKAREEAPNRENNSASMQMSLTGSTDPVFEMSRSTQSSNLPYTLRSHSAQDMPSTNDSQTTLQMLLYPMSDGPKSYRSNSQASLLMSSYHGFPNPQSRSDTPFMAVPNSVS</sequence>
<dbReference type="OrthoDB" id="3439209at2759"/>
<evidence type="ECO:0000313" key="3">
    <source>
        <dbReference type="Proteomes" id="UP000298493"/>
    </source>
</evidence>
<keyword evidence="3" id="KW-1185">Reference proteome</keyword>
<dbReference type="EMBL" id="SNSC02000010">
    <property type="protein sequence ID" value="TID20604.1"/>
    <property type="molecule type" value="Genomic_DNA"/>
</dbReference>
<dbReference type="Proteomes" id="UP000298493">
    <property type="component" value="Unassembled WGS sequence"/>
</dbReference>
<accession>A0A4Z1PG74</accession>
<evidence type="ECO:0000313" key="2">
    <source>
        <dbReference type="EMBL" id="TID20604.1"/>
    </source>
</evidence>
<comment type="caution">
    <text evidence="2">The sequence shown here is derived from an EMBL/GenBank/DDBJ whole genome shotgun (WGS) entry which is preliminary data.</text>
</comment>
<feature type="region of interest" description="Disordered" evidence="1">
    <location>
        <begin position="468"/>
        <end position="493"/>
    </location>
</feature>
<dbReference type="STRING" id="86259.A0A4Z1PG74"/>
<gene>
    <name evidence="2" type="ORF">E6O75_ATG05368</name>
</gene>
<evidence type="ECO:0000256" key="1">
    <source>
        <dbReference type="SAM" id="MobiDB-lite"/>
    </source>
</evidence>
<name>A0A4Z1PG74_9PEZI</name>
<dbReference type="AlphaFoldDB" id="A0A4Z1PG74"/>
<protein>
    <submittedName>
        <fullName evidence="2">D-xylose 1-dehydrogenase (NADP(+))</fullName>
    </submittedName>
</protein>
<proteinExistence type="predicted"/>
<organism evidence="2 3">
    <name type="scientific">Venturia nashicola</name>
    <dbReference type="NCBI Taxonomy" id="86259"/>
    <lineage>
        <taxon>Eukaryota</taxon>
        <taxon>Fungi</taxon>
        <taxon>Dikarya</taxon>
        <taxon>Ascomycota</taxon>
        <taxon>Pezizomycotina</taxon>
        <taxon>Dothideomycetes</taxon>
        <taxon>Pleosporomycetidae</taxon>
        <taxon>Venturiales</taxon>
        <taxon>Venturiaceae</taxon>
        <taxon>Venturia</taxon>
    </lineage>
</organism>